<organism evidence="10 11">
    <name type="scientific">Arenimonas composti TR7-09 = DSM 18010</name>
    <dbReference type="NCBI Taxonomy" id="1121013"/>
    <lineage>
        <taxon>Bacteria</taxon>
        <taxon>Pseudomonadati</taxon>
        <taxon>Pseudomonadota</taxon>
        <taxon>Gammaproteobacteria</taxon>
        <taxon>Lysobacterales</taxon>
        <taxon>Lysobacteraceae</taxon>
        <taxon>Arenimonas</taxon>
    </lineage>
</organism>
<dbReference type="Proteomes" id="UP000029391">
    <property type="component" value="Unassembled WGS sequence"/>
</dbReference>
<evidence type="ECO:0000256" key="8">
    <source>
        <dbReference type="SAM" id="Phobius"/>
    </source>
</evidence>
<feature type="transmembrane region" description="Helical" evidence="8">
    <location>
        <begin position="171"/>
        <end position="191"/>
    </location>
</feature>
<keyword evidence="3 8" id="KW-0812">Transmembrane</keyword>
<dbReference type="eggNOG" id="COG4339">
    <property type="taxonomic scope" value="Bacteria"/>
</dbReference>
<evidence type="ECO:0000256" key="6">
    <source>
        <dbReference type="ARBA" id="ARBA00023118"/>
    </source>
</evidence>
<proteinExistence type="predicted"/>
<comment type="subcellular location">
    <subcellularLocation>
        <location evidence="1">Cell membrane</location>
    </subcellularLocation>
</comment>
<evidence type="ECO:0000256" key="5">
    <source>
        <dbReference type="ARBA" id="ARBA00022989"/>
    </source>
</evidence>
<evidence type="ECO:0000256" key="3">
    <source>
        <dbReference type="ARBA" id="ARBA00022692"/>
    </source>
</evidence>
<accession>A0A091C368</accession>
<feature type="domain" description="Pycsar effector protein" evidence="9">
    <location>
        <begin position="30"/>
        <end position="184"/>
    </location>
</feature>
<keyword evidence="2" id="KW-1003">Cell membrane</keyword>
<keyword evidence="5 8" id="KW-1133">Transmembrane helix</keyword>
<evidence type="ECO:0000256" key="7">
    <source>
        <dbReference type="ARBA" id="ARBA00023136"/>
    </source>
</evidence>
<keyword evidence="11" id="KW-1185">Reference proteome</keyword>
<evidence type="ECO:0000256" key="1">
    <source>
        <dbReference type="ARBA" id="ARBA00004236"/>
    </source>
</evidence>
<evidence type="ECO:0000259" key="9">
    <source>
        <dbReference type="Pfam" id="PF18967"/>
    </source>
</evidence>
<dbReference type="GO" id="GO:0000166">
    <property type="term" value="F:nucleotide binding"/>
    <property type="evidence" value="ECO:0007669"/>
    <property type="project" value="UniProtKB-KW"/>
</dbReference>
<reference evidence="10 11" key="1">
    <citation type="submission" date="2013-09" db="EMBL/GenBank/DDBJ databases">
        <title>Genome sequencing of Arenimonas composti.</title>
        <authorList>
            <person name="Chen F."/>
            <person name="Wang G."/>
        </authorList>
    </citation>
    <scope>NUCLEOTIDE SEQUENCE [LARGE SCALE GENOMIC DNA]</scope>
    <source>
        <strain evidence="10 11">TR7-09</strain>
    </source>
</reference>
<feature type="transmembrane region" description="Helical" evidence="8">
    <location>
        <begin position="49"/>
        <end position="67"/>
    </location>
</feature>
<dbReference type="AlphaFoldDB" id="A0A091C368"/>
<dbReference type="Pfam" id="PF18967">
    <property type="entry name" value="PycTM"/>
    <property type="match status" value="1"/>
</dbReference>
<keyword evidence="6" id="KW-0051">Antiviral defense</keyword>
<evidence type="ECO:0000256" key="4">
    <source>
        <dbReference type="ARBA" id="ARBA00022741"/>
    </source>
</evidence>
<dbReference type="RefSeq" id="WP_026816713.1">
    <property type="nucleotide sequence ID" value="NZ_AUFF01000003.1"/>
</dbReference>
<feature type="transmembrane region" description="Helical" evidence="8">
    <location>
        <begin position="73"/>
        <end position="95"/>
    </location>
</feature>
<dbReference type="EMBL" id="AWXU01000009">
    <property type="protein sequence ID" value="KFN51085.1"/>
    <property type="molecule type" value="Genomic_DNA"/>
</dbReference>
<protein>
    <recommendedName>
        <fullName evidence="9">Pycsar effector protein domain-containing protein</fullName>
    </recommendedName>
</protein>
<name>A0A091C368_9GAMM</name>
<keyword evidence="7 8" id="KW-0472">Membrane</keyword>
<gene>
    <name evidence="10" type="ORF">P873_04075</name>
</gene>
<dbReference type="STRING" id="1121013.GCA_000426365_01402"/>
<keyword evidence="4" id="KW-0547">Nucleotide-binding</keyword>
<sequence>MNTATAPTPAASDIERLFAAIPERNTGDCLLRTMQQHHVQLSNMADNKANIVITMSSIVLTMVLGRLDDPTLRFASITLTCFTMLALLLAVLAVLPKYRPLRLPSPDAAIPPQFNVLFFGHFAELPRERFLSEIAGAMKSDGSVYETMARDTYALGWYLAHHKYRYLRLSYLFFLGGFVLAVFVQVTSLLLR</sequence>
<dbReference type="GO" id="GO:0005886">
    <property type="term" value="C:plasma membrane"/>
    <property type="evidence" value="ECO:0007669"/>
    <property type="project" value="UniProtKB-SubCell"/>
</dbReference>
<dbReference type="InterPro" id="IPR043760">
    <property type="entry name" value="PycTM_dom"/>
</dbReference>
<evidence type="ECO:0000256" key="2">
    <source>
        <dbReference type="ARBA" id="ARBA00022475"/>
    </source>
</evidence>
<dbReference type="GO" id="GO:0051607">
    <property type="term" value="P:defense response to virus"/>
    <property type="evidence" value="ECO:0007669"/>
    <property type="project" value="UniProtKB-KW"/>
</dbReference>
<evidence type="ECO:0000313" key="11">
    <source>
        <dbReference type="Proteomes" id="UP000029391"/>
    </source>
</evidence>
<dbReference type="OrthoDB" id="338959at2"/>
<comment type="caution">
    <text evidence="10">The sequence shown here is derived from an EMBL/GenBank/DDBJ whole genome shotgun (WGS) entry which is preliminary data.</text>
</comment>
<evidence type="ECO:0000313" key="10">
    <source>
        <dbReference type="EMBL" id="KFN51085.1"/>
    </source>
</evidence>